<proteinExistence type="predicted"/>
<evidence type="ECO:0000313" key="2">
    <source>
        <dbReference type="Proteomes" id="UP000322214"/>
    </source>
</evidence>
<dbReference type="AlphaFoldDB" id="A0A5B9PAI6"/>
<gene>
    <name evidence="1" type="ORF">MFFC18_18010</name>
</gene>
<dbReference type="OrthoDB" id="265526at2"/>
<dbReference type="KEGG" id="mff:MFFC18_18010"/>
<dbReference type="Proteomes" id="UP000322214">
    <property type="component" value="Chromosome"/>
</dbReference>
<keyword evidence="2" id="KW-1185">Reference proteome</keyword>
<evidence type="ECO:0000313" key="1">
    <source>
        <dbReference type="EMBL" id="QEG21940.1"/>
    </source>
</evidence>
<dbReference type="EMBL" id="CP042912">
    <property type="protein sequence ID" value="QEG21940.1"/>
    <property type="molecule type" value="Genomic_DNA"/>
</dbReference>
<dbReference type="RefSeq" id="WP_075085607.1">
    <property type="nucleotide sequence ID" value="NZ_CP042912.1"/>
</dbReference>
<sequence>MSLFENDQYEYTDTFFVFFKRENLPTPAAVKTAIAELGDRYDFGEISFREDQFESMAVFSPQDFSAMDIVLDLNTEVTTQIEEMVGEFRALTLTGDEREKLQTFKECDSRFDLFHFEKKVKGNDDPDAFIDPGGLLIVLEKLRELSDGVGIDPQSQMLL</sequence>
<accession>A0A5B9PAI6</accession>
<organism evidence="1 2">
    <name type="scientific">Mariniblastus fucicola</name>
    <dbReference type="NCBI Taxonomy" id="980251"/>
    <lineage>
        <taxon>Bacteria</taxon>
        <taxon>Pseudomonadati</taxon>
        <taxon>Planctomycetota</taxon>
        <taxon>Planctomycetia</taxon>
        <taxon>Pirellulales</taxon>
        <taxon>Pirellulaceae</taxon>
        <taxon>Mariniblastus</taxon>
    </lineage>
</organism>
<name>A0A5B9PAI6_9BACT</name>
<protein>
    <submittedName>
        <fullName evidence="1">Uncharacterized protein</fullName>
    </submittedName>
</protein>
<dbReference type="STRING" id="980251.GCA_001642875_03402"/>
<reference evidence="1 2" key="1">
    <citation type="submission" date="2019-08" db="EMBL/GenBank/DDBJ databases">
        <title>Deep-cultivation of Planctomycetes and their phenomic and genomic characterization uncovers novel biology.</title>
        <authorList>
            <person name="Wiegand S."/>
            <person name="Jogler M."/>
            <person name="Boedeker C."/>
            <person name="Pinto D."/>
            <person name="Vollmers J."/>
            <person name="Rivas-Marin E."/>
            <person name="Kohn T."/>
            <person name="Peeters S.H."/>
            <person name="Heuer A."/>
            <person name="Rast P."/>
            <person name="Oberbeckmann S."/>
            <person name="Bunk B."/>
            <person name="Jeske O."/>
            <person name="Meyerdierks A."/>
            <person name="Storesund J.E."/>
            <person name="Kallscheuer N."/>
            <person name="Luecker S."/>
            <person name="Lage O.M."/>
            <person name="Pohl T."/>
            <person name="Merkel B.J."/>
            <person name="Hornburger P."/>
            <person name="Mueller R.-W."/>
            <person name="Bruemmer F."/>
            <person name="Labrenz M."/>
            <person name="Spormann A.M."/>
            <person name="Op den Camp H."/>
            <person name="Overmann J."/>
            <person name="Amann R."/>
            <person name="Jetten M.S.M."/>
            <person name="Mascher T."/>
            <person name="Medema M.H."/>
            <person name="Devos D.P."/>
            <person name="Kaster A.-K."/>
            <person name="Ovreas L."/>
            <person name="Rohde M."/>
            <person name="Galperin M.Y."/>
            <person name="Jogler C."/>
        </authorList>
    </citation>
    <scope>NUCLEOTIDE SEQUENCE [LARGE SCALE GENOMIC DNA]</scope>
    <source>
        <strain evidence="1 2">FC18</strain>
    </source>
</reference>